<dbReference type="GO" id="GO:0005829">
    <property type="term" value="C:cytosol"/>
    <property type="evidence" value="ECO:0007669"/>
    <property type="project" value="TreeGrafter"/>
</dbReference>
<dbReference type="PANTHER" id="PTHR22968">
    <property type="entry name" value="PROTEIN KINASE C, MU"/>
    <property type="match status" value="1"/>
</dbReference>
<dbReference type="Gene3D" id="3.30.60.20">
    <property type="match status" value="1"/>
</dbReference>
<dbReference type="GO" id="GO:0035556">
    <property type="term" value="P:intracellular signal transduction"/>
    <property type="evidence" value="ECO:0007669"/>
    <property type="project" value="TreeGrafter"/>
</dbReference>
<dbReference type="SMART" id="SM00109">
    <property type="entry name" value="C1"/>
    <property type="match status" value="1"/>
</dbReference>
<organism evidence="5 6">
    <name type="scientific">Seminavis robusta</name>
    <dbReference type="NCBI Taxonomy" id="568900"/>
    <lineage>
        <taxon>Eukaryota</taxon>
        <taxon>Sar</taxon>
        <taxon>Stramenopiles</taxon>
        <taxon>Ochrophyta</taxon>
        <taxon>Bacillariophyta</taxon>
        <taxon>Bacillariophyceae</taxon>
        <taxon>Bacillariophycidae</taxon>
        <taxon>Naviculales</taxon>
        <taxon>Naviculaceae</taxon>
        <taxon>Seminavis</taxon>
    </lineage>
</organism>
<dbReference type="PROSITE" id="PS50081">
    <property type="entry name" value="ZF_DAG_PE_2"/>
    <property type="match status" value="1"/>
</dbReference>
<feature type="transmembrane region" description="Helical" evidence="3">
    <location>
        <begin position="173"/>
        <end position="203"/>
    </location>
</feature>
<dbReference type="OrthoDB" id="63267at2759"/>
<evidence type="ECO:0000256" key="1">
    <source>
        <dbReference type="ARBA" id="ARBA00022723"/>
    </source>
</evidence>
<evidence type="ECO:0000256" key="3">
    <source>
        <dbReference type="SAM" id="Phobius"/>
    </source>
</evidence>
<dbReference type="SUPFAM" id="SSF57889">
    <property type="entry name" value="Cysteine-rich domain"/>
    <property type="match status" value="1"/>
</dbReference>
<dbReference type="GO" id="GO:0007200">
    <property type="term" value="P:phospholipase C-activating G protein-coupled receptor signaling pathway"/>
    <property type="evidence" value="ECO:0007669"/>
    <property type="project" value="TreeGrafter"/>
</dbReference>
<feature type="transmembrane region" description="Helical" evidence="3">
    <location>
        <begin position="287"/>
        <end position="305"/>
    </location>
</feature>
<evidence type="ECO:0000313" key="5">
    <source>
        <dbReference type="EMBL" id="CAB9513676.1"/>
    </source>
</evidence>
<evidence type="ECO:0000313" key="6">
    <source>
        <dbReference type="Proteomes" id="UP001153069"/>
    </source>
</evidence>
<dbReference type="Proteomes" id="UP001153069">
    <property type="component" value="Unassembled WGS sequence"/>
</dbReference>
<name>A0A9N8E6U3_9STRA</name>
<evidence type="ECO:0000256" key="2">
    <source>
        <dbReference type="ARBA" id="ARBA00022833"/>
    </source>
</evidence>
<accession>A0A9N8E6U3</accession>
<dbReference type="GO" id="GO:0004674">
    <property type="term" value="F:protein serine/threonine kinase activity"/>
    <property type="evidence" value="ECO:0007669"/>
    <property type="project" value="UniProtKB-KW"/>
</dbReference>
<reference evidence="5" key="1">
    <citation type="submission" date="2020-06" db="EMBL/GenBank/DDBJ databases">
        <authorList>
            <consortium name="Plant Systems Biology data submission"/>
        </authorList>
    </citation>
    <scope>NUCLEOTIDE SEQUENCE</scope>
    <source>
        <strain evidence="5">D6</strain>
    </source>
</reference>
<keyword evidence="5" id="KW-0418">Kinase</keyword>
<gene>
    <name evidence="5" type="ORF">SEMRO_605_G174390.1</name>
</gene>
<sequence>MSSTTTLPKAIGANEEHEEQELAHLLEEHTYTKPTNCDICKGLLVGLWSQGLQCKLCGLNVHRGEGVGGHDDCRAEALFKGCPGCHNDVCVPTTKEPVRVRDVIEQMRQMANEKPNFFREIRDQMDKDINSQIKGMIVSASAEEHKTKSLLRARNSIVPFIQKVDSVESYGIWFAYSLLCLGHLAIGALVACIAWIGFVLVLFPRHGLFTVSSFKLAHVHNMTVLYSFHCSLVIIVLLLRRLISLMNRKCNLLDQFLREVFKLEAEVDLGVSVNGVAKRAQLWIRRITVSSSVTCIAAMLLWQASQPSSSSFQPSSSV</sequence>
<dbReference type="GO" id="GO:0008270">
    <property type="term" value="F:zinc ion binding"/>
    <property type="evidence" value="ECO:0007669"/>
    <property type="project" value="UniProtKB-KW"/>
</dbReference>
<keyword evidence="3" id="KW-1133">Transmembrane helix</keyword>
<proteinExistence type="predicted"/>
<protein>
    <submittedName>
        <fullName evidence="5">Protein kinase D2</fullName>
    </submittedName>
</protein>
<comment type="caution">
    <text evidence="5">The sequence shown here is derived from an EMBL/GenBank/DDBJ whole genome shotgun (WGS) entry which is preliminary data.</text>
</comment>
<dbReference type="InterPro" id="IPR046349">
    <property type="entry name" value="C1-like_sf"/>
</dbReference>
<dbReference type="InterPro" id="IPR002219">
    <property type="entry name" value="PKC_DAG/PE"/>
</dbReference>
<keyword evidence="1" id="KW-0479">Metal-binding</keyword>
<dbReference type="PANTHER" id="PTHR22968:SF24">
    <property type="entry name" value="SERINE_THREONINE-PROTEIN KINASE"/>
    <property type="match status" value="1"/>
</dbReference>
<keyword evidence="3" id="KW-0812">Transmembrane</keyword>
<keyword evidence="6" id="KW-1185">Reference proteome</keyword>
<keyword evidence="3" id="KW-0472">Membrane</keyword>
<feature type="transmembrane region" description="Helical" evidence="3">
    <location>
        <begin position="223"/>
        <end position="239"/>
    </location>
</feature>
<dbReference type="AlphaFoldDB" id="A0A9N8E6U3"/>
<feature type="domain" description="Phorbol-ester/DAG-type" evidence="4">
    <location>
        <begin position="23"/>
        <end position="73"/>
    </location>
</feature>
<keyword evidence="5" id="KW-0808">Transferase</keyword>
<dbReference type="GO" id="GO:0016020">
    <property type="term" value="C:membrane"/>
    <property type="evidence" value="ECO:0007669"/>
    <property type="project" value="UniProtKB-SubCell"/>
</dbReference>
<keyword evidence="2" id="KW-0862">Zinc</keyword>
<dbReference type="EMBL" id="CAICTM010000604">
    <property type="protein sequence ID" value="CAB9513676.1"/>
    <property type="molecule type" value="Genomic_DNA"/>
</dbReference>
<dbReference type="Pfam" id="PF00130">
    <property type="entry name" value="C1_1"/>
    <property type="match status" value="1"/>
</dbReference>
<evidence type="ECO:0000259" key="4">
    <source>
        <dbReference type="PROSITE" id="PS50081"/>
    </source>
</evidence>